<evidence type="ECO:0000256" key="1">
    <source>
        <dbReference type="SAM" id="MobiDB-lite"/>
    </source>
</evidence>
<protein>
    <submittedName>
        <fullName evidence="2">Uncharacterized protein</fullName>
    </submittedName>
</protein>
<comment type="caution">
    <text evidence="2">The sequence shown here is derived from an EMBL/GenBank/DDBJ whole genome shotgun (WGS) entry which is preliminary data.</text>
</comment>
<feature type="compositionally biased region" description="Gly residues" evidence="1">
    <location>
        <begin position="1"/>
        <end position="18"/>
    </location>
</feature>
<accession>A0A0J7KBM5</accession>
<evidence type="ECO:0000313" key="3">
    <source>
        <dbReference type="Proteomes" id="UP000036403"/>
    </source>
</evidence>
<proteinExistence type="predicted"/>
<dbReference type="EMBL" id="LBMM01010085">
    <property type="protein sequence ID" value="KMQ87682.1"/>
    <property type="molecule type" value="Genomic_DNA"/>
</dbReference>
<gene>
    <name evidence="2" type="ORF">RF55_12971</name>
</gene>
<name>A0A0J7KBM5_LASNI</name>
<reference evidence="2 3" key="1">
    <citation type="submission" date="2015-04" db="EMBL/GenBank/DDBJ databases">
        <title>Lasius niger genome sequencing.</title>
        <authorList>
            <person name="Konorov E.A."/>
            <person name="Nikitin M.A."/>
            <person name="Kirill M.V."/>
            <person name="Chang P."/>
        </authorList>
    </citation>
    <scope>NUCLEOTIDE SEQUENCE [LARGE SCALE GENOMIC DNA]</scope>
    <source>
        <tissue evidence="2">Whole</tissue>
    </source>
</reference>
<feature type="region of interest" description="Disordered" evidence="1">
    <location>
        <begin position="1"/>
        <end position="22"/>
    </location>
</feature>
<sequence length="129" mass="12596">MDPIGVGGGGGGGGGGEVEGIFDEANAGDAGADFGEDSADVDFSVDSIGADFDVGSVGIDFGVNVGADSGESSGAFASTSLSDITSGIISRGGECTSTMLCCVLSFPCDSEILSMEETLDLLLLLVAPL</sequence>
<organism evidence="2 3">
    <name type="scientific">Lasius niger</name>
    <name type="common">Black garden ant</name>
    <dbReference type="NCBI Taxonomy" id="67767"/>
    <lineage>
        <taxon>Eukaryota</taxon>
        <taxon>Metazoa</taxon>
        <taxon>Ecdysozoa</taxon>
        <taxon>Arthropoda</taxon>
        <taxon>Hexapoda</taxon>
        <taxon>Insecta</taxon>
        <taxon>Pterygota</taxon>
        <taxon>Neoptera</taxon>
        <taxon>Endopterygota</taxon>
        <taxon>Hymenoptera</taxon>
        <taxon>Apocrita</taxon>
        <taxon>Aculeata</taxon>
        <taxon>Formicoidea</taxon>
        <taxon>Formicidae</taxon>
        <taxon>Formicinae</taxon>
        <taxon>Lasius</taxon>
        <taxon>Lasius</taxon>
    </lineage>
</organism>
<dbReference type="PaxDb" id="67767-A0A0J7KBM5"/>
<dbReference type="Proteomes" id="UP000036403">
    <property type="component" value="Unassembled WGS sequence"/>
</dbReference>
<evidence type="ECO:0000313" key="2">
    <source>
        <dbReference type="EMBL" id="KMQ87682.1"/>
    </source>
</evidence>
<keyword evidence="3" id="KW-1185">Reference proteome</keyword>
<dbReference type="AlphaFoldDB" id="A0A0J7KBM5"/>